<proteinExistence type="predicted"/>
<gene>
    <name evidence="1" type="ORF">B0T26DRAFT_273103</name>
</gene>
<protein>
    <submittedName>
        <fullName evidence="1">Uncharacterized protein</fullName>
    </submittedName>
</protein>
<name>A0AA40AJG9_9PEZI</name>
<evidence type="ECO:0000313" key="1">
    <source>
        <dbReference type="EMBL" id="KAK0716983.1"/>
    </source>
</evidence>
<dbReference type="RefSeq" id="XP_060295776.1">
    <property type="nucleotide sequence ID" value="XM_060434114.1"/>
</dbReference>
<sequence>MPSLPSFTIHKSFPCVEMHNTVVCMYLSYRVQESIRNFGDRPGQNDGFVWFILGDTEGEGGPGKPAAIMHIAANCKIEMLDRPRTASRNFSHTVEKAAPPSPSLHVGKRPTAVLYPYRTCRPVKTRQTVDWFLAWWSCLEGVAGCCRAPVICLPNNSHPMVSCGCTRRLQSPRAAPESGRLATCSFAFSLCSSWIPWNRDLFGFFSSSLPSGAGRETVGRLLGPTTLIFCFFSRSLHSFNLTLSEHTRTSHDPGQQKICTTLFSILRLQSRSFFSNRTGKGKLATPAKRFSTRRFALTDVHYHHTRLGALIPFTRSVRRCAARKPGAECESTLE</sequence>
<dbReference type="EMBL" id="JAUIRO010000004">
    <property type="protein sequence ID" value="KAK0716983.1"/>
    <property type="molecule type" value="Genomic_DNA"/>
</dbReference>
<organism evidence="1 2">
    <name type="scientific">Lasiosphaeria miniovina</name>
    <dbReference type="NCBI Taxonomy" id="1954250"/>
    <lineage>
        <taxon>Eukaryota</taxon>
        <taxon>Fungi</taxon>
        <taxon>Dikarya</taxon>
        <taxon>Ascomycota</taxon>
        <taxon>Pezizomycotina</taxon>
        <taxon>Sordariomycetes</taxon>
        <taxon>Sordariomycetidae</taxon>
        <taxon>Sordariales</taxon>
        <taxon>Lasiosphaeriaceae</taxon>
        <taxon>Lasiosphaeria</taxon>
    </lineage>
</organism>
<dbReference type="Proteomes" id="UP001172101">
    <property type="component" value="Unassembled WGS sequence"/>
</dbReference>
<dbReference type="GeneID" id="85317384"/>
<dbReference type="AlphaFoldDB" id="A0AA40AJG9"/>
<reference evidence="1" key="1">
    <citation type="submission" date="2023-06" db="EMBL/GenBank/DDBJ databases">
        <title>Genome-scale phylogeny and comparative genomics of the fungal order Sordariales.</title>
        <authorList>
            <consortium name="Lawrence Berkeley National Laboratory"/>
            <person name="Hensen N."/>
            <person name="Bonometti L."/>
            <person name="Westerberg I."/>
            <person name="Brannstrom I.O."/>
            <person name="Guillou S."/>
            <person name="Cros-Aarteil S."/>
            <person name="Calhoun S."/>
            <person name="Haridas S."/>
            <person name="Kuo A."/>
            <person name="Mondo S."/>
            <person name="Pangilinan J."/>
            <person name="Riley R."/>
            <person name="LaButti K."/>
            <person name="Andreopoulos B."/>
            <person name="Lipzen A."/>
            <person name="Chen C."/>
            <person name="Yanf M."/>
            <person name="Daum C."/>
            <person name="Ng V."/>
            <person name="Clum A."/>
            <person name="Steindorff A."/>
            <person name="Ohm R."/>
            <person name="Martin F."/>
            <person name="Silar P."/>
            <person name="Natvig D."/>
            <person name="Lalanne C."/>
            <person name="Gautier V."/>
            <person name="Ament-velasquez S.L."/>
            <person name="Kruys A."/>
            <person name="Hutchinson M.I."/>
            <person name="Powell A.J."/>
            <person name="Barry K."/>
            <person name="Miller A.N."/>
            <person name="Grigoriev I.V."/>
            <person name="Debuchy R."/>
            <person name="Gladieux P."/>
            <person name="Thoren M.H."/>
            <person name="Johannesson H."/>
        </authorList>
    </citation>
    <scope>NUCLEOTIDE SEQUENCE</scope>
    <source>
        <strain evidence="1">SMH2392-1A</strain>
    </source>
</reference>
<accession>A0AA40AJG9</accession>
<comment type="caution">
    <text evidence="1">The sequence shown here is derived from an EMBL/GenBank/DDBJ whole genome shotgun (WGS) entry which is preliminary data.</text>
</comment>
<keyword evidence="2" id="KW-1185">Reference proteome</keyword>
<evidence type="ECO:0000313" key="2">
    <source>
        <dbReference type="Proteomes" id="UP001172101"/>
    </source>
</evidence>